<gene>
    <name evidence="1" type="ORF">SAMN02745723_101285</name>
</gene>
<comment type="caution">
    <text evidence="1">The sequence shown here is derived from an EMBL/GenBank/DDBJ whole genome shotgun (WGS) entry which is preliminary data.</text>
</comment>
<dbReference type="GO" id="GO:0007155">
    <property type="term" value="P:cell adhesion"/>
    <property type="evidence" value="ECO:0007669"/>
    <property type="project" value="InterPro"/>
</dbReference>
<organism evidence="1 2">
    <name type="scientific">Pragia fontium DSM 5563 = ATCC 49100</name>
    <dbReference type="NCBI Taxonomy" id="1122977"/>
    <lineage>
        <taxon>Bacteria</taxon>
        <taxon>Pseudomonadati</taxon>
        <taxon>Pseudomonadota</taxon>
        <taxon>Gammaproteobacteria</taxon>
        <taxon>Enterobacterales</taxon>
        <taxon>Budviciaceae</taxon>
        <taxon>Pragia</taxon>
    </lineage>
</organism>
<evidence type="ECO:0008006" key="3">
    <source>
        <dbReference type="Google" id="ProtNLM"/>
    </source>
</evidence>
<accession>A0AAJ4W7W9</accession>
<dbReference type="AlphaFoldDB" id="A0AAJ4W7W9"/>
<proteinExistence type="predicted"/>
<dbReference type="InterPro" id="IPR036937">
    <property type="entry name" value="Adhesion_dom_fimbrial_sf"/>
</dbReference>
<dbReference type="RefSeq" id="WP_074820226.1">
    <property type="nucleotide sequence ID" value="NZ_FOLW01000001.1"/>
</dbReference>
<name>A0AAJ4W7W9_9GAMM</name>
<dbReference type="GO" id="GO:0009289">
    <property type="term" value="C:pilus"/>
    <property type="evidence" value="ECO:0007669"/>
    <property type="project" value="InterPro"/>
</dbReference>
<evidence type="ECO:0000313" key="1">
    <source>
        <dbReference type="EMBL" id="SFC06124.1"/>
    </source>
</evidence>
<dbReference type="Proteomes" id="UP000226420">
    <property type="component" value="Unassembled WGS sequence"/>
</dbReference>
<evidence type="ECO:0000313" key="2">
    <source>
        <dbReference type="Proteomes" id="UP000226420"/>
    </source>
</evidence>
<protein>
    <recommendedName>
        <fullName evidence="3">Adhesin</fullName>
    </recommendedName>
</protein>
<dbReference type="EMBL" id="FOLW01000001">
    <property type="protein sequence ID" value="SFC06124.1"/>
    <property type="molecule type" value="Genomic_DNA"/>
</dbReference>
<reference evidence="1 2" key="1">
    <citation type="submission" date="2016-10" db="EMBL/GenBank/DDBJ databases">
        <authorList>
            <person name="Varghese N."/>
            <person name="Submissions S."/>
        </authorList>
    </citation>
    <scope>NUCLEOTIDE SEQUENCE [LARGE SCALE GENOMIC DNA]</scope>
    <source>
        <strain evidence="1 2">DSM 5563</strain>
    </source>
</reference>
<sequence length="328" mass="34973">MYLENEQMGRTSKIRYFTVLGLWVSIGLMAMRPAVAAYNAVADSAISRVTIKGNVSAGVGYISKFIIDAYTVSGIVNCGPANGDAYKAWHYTLIDLPKNSAGRYMINKNLSFSATAANNSLGQWINAYARGCSSDMGPGIVASVEADYMSVAFPIELNFYLESRPIDNVITFPTMILGGYLRSFGGPQGLESKKYAIPIRLEGGTLQLKNSCTANPTALVIDHGILPSGTPSHRTSTPITYTCDSPVDATLSIEYEANGDGYLPLKDAKGLTGAVSKLTITDPQTNASGTTIKTKIQTEKTFTVSSELSQTIGNGAFTGSAWLTAVHN</sequence>
<dbReference type="Gene3D" id="2.60.40.1090">
    <property type="entry name" value="Fimbrial-type adhesion domain"/>
    <property type="match status" value="1"/>
</dbReference>